<dbReference type="EMBL" id="OOIL02000116">
    <property type="protein sequence ID" value="VFQ60783.1"/>
    <property type="molecule type" value="Genomic_DNA"/>
</dbReference>
<keyword evidence="2" id="KW-1185">Reference proteome</keyword>
<dbReference type="AlphaFoldDB" id="A0A484K522"/>
<gene>
    <name evidence="1" type="ORF">CCAM_LOCUS2559</name>
</gene>
<accession>A0A484K522</accession>
<reference evidence="1 2" key="1">
    <citation type="submission" date="2018-04" db="EMBL/GenBank/DDBJ databases">
        <authorList>
            <person name="Vogel A."/>
        </authorList>
    </citation>
    <scope>NUCLEOTIDE SEQUENCE [LARGE SCALE GENOMIC DNA]</scope>
</reference>
<dbReference type="Proteomes" id="UP000595140">
    <property type="component" value="Unassembled WGS sequence"/>
</dbReference>
<sequence>MMIGEITSPAEYSPLNILEQASNSNEKVTNSSANTTLPESMVSMGQKNAYPVNHVNHAEPILSFYI</sequence>
<organism evidence="1 2">
    <name type="scientific">Cuscuta campestris</name>
    <dbReference type="NCBI Taxonomy" id="132261"/>
    <lineage>
        <taxon>Eukaryota</taxon>
        <taxon>Viridiplantae</taxon>
        <taxon>Streptophyta</taxon>
        <taxon>Embryophyta</taxon>
        <taxon>Tracheophyta</taxon>
        <taxon>Spermatophyta</taxon>
        <taxon>Magnoliopsida</taxon>
        <taxon>eudicotyledons</taxon>
        <taxon>Gunneridae</taxon>
        <taxon>Pentapetalae</taxon>
        <taxon>asterids</taxon>
        <taxon>lamiids</taxon>
        <taxon>Solanales</taxon>
        <taxon>Convolvulaceae</taxon>
        <taxon>Cuscuteae</taxon>
        <taxon>Cuscuta</taxon>
        <taxon>Cuscuta subgen. Grammica</taxon>
        <taxon>Cuscuta sect. Cleistogrammica</taxon>
    </lineage>
</organism>
<name>A0A484K522_9ASTE</name>
<evidence type="ECO:0000313" key="2">
    <source>
        <dbReference type="Proteomes" id="UP000595140"/>
    </source>
</evidence>
<dbReference type="OrthoDB" id="2020644at2759"/>
<proteinExistence type="predicted"/>
<protein>
    <submittedName>
        <fullName evidence="1">Uncharacterized protein</fullName>
    </submittedName>
</protein>
<evidence type="ECO:0000313" key="1">
    <source>
        <dbReference type="EMBL" id="VFQ60783.1"/>
    </source>
</evidence>